<keyword evidence="3" id="KW-1185">Reference proteome</keyword>
<gene>
    <name evidence="2" type="ORF">PR048_002814</name>
</gene>
<comment type="caution">
    <text evidence="2">The sequence shown here is derived from an EMBL/GenBank/DDBJ whole genome shotgun (WGS) entry which is preliminary data.</text>
</comment>
<protein>
    <submittedName>
        <fullName evidence="2">Uncharacterized protein</fullName>
    </submittedName>
</protein>
<sequence length="412" mass="46177">MSAEHPVGYNDGDDTPVRPKRNKSSIPFPDLILPILKSSKRVSRLPCEISFVAPAYLPVKEPPLPDIDPVDRNIMLSVGSLEDEYLEELKWLYKSLSEDSGSNISCAFKQGLFVVQKSENVFSGIGLEQAHEQNNDVIKDDGGAVSLLTDPEALRRWMLGGPEITQLIAEFEESNTRIKETLYMHREQTPGFQNMFAQKEHIKSDCAKLGAKRVHIVWGTYDKESTKSYARHMRVVGERRHITRKGLFPLNWATFLKNADNKTERFAMLAEDITTYPALGNVTMWSTKGSDVLSNNINLDKAALAPSNHEVADSRIFVHVLDAVASGRTNICIGTVDTDVVVLGVSFFHELREQGLKKMWIQFGAGPPEGSRRKTPRTPALGSTQGNQSMLLFINPENQNTTLTWSHRHFND</sequence>
<feature type="region of interest" description="Disordered" evidence="1">
    <location>
        <begin position="1"/>
        <end position="23"/>
    </location>
</feature>
<dbReference type="Proteomes" id="UP001159363">
    <property type="component" value="Chromosome 1"/>
</dbReference>
<feature type="region of interest" description="Disordered" evidence="1">
    <location>
        <begin position="365"/>
        <end position="386"/>
    </location>
</feature>
<evidence type="ECO:0000256" key="1">
    <source>
        <dbReference type="SAM" id="MobiDB-lite"/>
    </source>
</evidence>
<dbReference type="PANTHER" id="PTHR47018">
    <property type="entry name" value="CXC DOMAIN-CONTAINING PROTEIN-RELATED"/>
    <property type="match status" value="1"/>
</dbReference>
<evidence type="ECO:0000313" key="2">
    <source>
        <dbReference type="EMBL" id="KAJ8897468.1"/>
    </source>
</evidence>
<name>A0ABQ9IL93_9NEOP</name>
<dbReference type="EMBL" id="JARBHB010000001">
    <property type="protein sequence ID" value="KAJ8897468.1"/>
    <property type="molecule type" value="Genomic_DNA"/>
</dbReference>
<reference evidence="2 3" key="1">
    <citation type="submission" date="2023-02" db="EMBL/GenBank/DDBJ databases">
        <title>LHISI_Scaffold_Assembly.</title>
        <authorList>
            <person name="Stuart O.P."/>
            <person name="Cleave R."/>
            <person name="Magrath M.J.L."/>
            <person name="Mikheyev A.S."/>
        </authorList>
    </citation>
    <scope>NUCLEOTIDE SEQUENCE [LARGE SCALE GENOMIC DNA]</scope>
    <source>
        <strain evidence="2">Daus_M_001</strain>
        <tissue evidence="2">Leg muscle</tissue>
    </source>
</reference>
<accession>A0ABQ9IL93</accession>
<proteinExistence type="predicted"/>
<evidence type="ECO:0000313" key="3">
    <source>
        <dbReference type="Proteomes" id="UP001159363"/>
    </source>
</evidence>
<organism evidence="2 3">
    <name type="scientific">Dryococelus australis</name>
    <dbReference type="NCBI Taxonomy" id="614101"/>
    <lineage>
        <taxon>Eukaryota</taxon>
        <taxon>Metazoa</taxon>
        <taxon>Ecdysozoa</taxon>
        <taxon>Arthropoda</taxon>
        <taxon>Hexapoda</taxon>
        <taxon>Insecta</taxon>
        <taxon>Pterygota</taxon>
        <taxon>Neoptera</taxon>
        <taxon>Polyneoptera</taxon>
        <taxon>Phasmatodea</taxon>
        <taxon>Verophasmatodea</taxon>
        <taxon>Anareolatae</taxon>
        <taxon>Phasmatidae</taxon>
        <taxon>Eurycanthinae</taxon>
        <taxon>Dryococelus</taxon>
    </lineage>
</organism>